<dbReference type="AlphaFoldDB" id="A0A9X3UKA8"/>
<dbReference type="Pfam" id="PF05138">
    <property type="entry name" value="PaaA_PaaC"/>
    <property type="match status" value="1"/>
</dbReference>
<dbReference type="InterPro" id="IPR011882">
    <property type="entry name" value="PaaC"/>
</dbReference>
<dbReference type="InterPro" id="IPR007814">
    <property type="entry name" value="PaaA_PaaC"/>
</dbReference>
<dbReference type="InterPro" id="IPR012347">
    <property type="entry name" value="Ferritin-like"/>
</dbReference>
<evidence type="ECO:0000313" key="2">
    <source>
        <dbReference type="Proteomes" id="UP001151234"/>
    </source>
</evidence>
<reference evidence="1" key="1">
    <citation type="submission" date="2022-11" db="EMBL/GenBank/DDBJ databases">
        <title>Draft genome sequence of Hoeflea poritis E7-10 and Hoeflea prorocentri PM5-8, separated from scleractinian coral Porites lutea and marine dinoflagellate.</title>
        <authorList>
            <person name="Zhang G."/>
            <person name="Wei Q."/>
            <person name="Cai L."/>
        </authorList>
    </citation>
    <scope>NUCLEOTIDE SEQUENCE</scope>
    <source>
        <strain evidence="1">PM5-8</strain>
    </source>
</reference>
<proteinExistence type="predicted"/>
<dbReference type="Proteomes" id="UP001151234">
    <property type="component" value="Unassembled WGS sequence"/>
</dbReference>
<name>A0A9X3UKA8_9HYPH</name>
<dbReference type="InterPro" id="IPR052703">
    <property type="entry name" value="Aromatic_CoA_ox/epox"/>
</dbReference>
<dbReference type="GO" id="GO:0005829">
    <property type="term" value="C:cytosol"/>
    <property type="evidence" value="ECO:0007669"/>
    <property type="project" value="TreeGrafter"/>
</dbReference>
<gene>
    <name evidence="1" type="primary">paaC</name>
    <name evidence="1" type="ORF">OQ273_07975</name>
</gene>
<dbReference type="SUPFAM" id="SSF47240">
    <property type="entry name" value="Ferritin-like"/>
    <property type="match status" value="1"/>
</dbReference>
<protein>
    <submittedName>
        <fullName evidence="1">Phenylacetate-CoA oxygenase subunit PaaC</fullName>
        <ecNumber evidence="1">1.14.13.149</ecNumber>
    </submittedName>
</protein>
<organism evidence="1 2">
    <name type="scientific">Hoeflea prorocentri</name>
    <dbReference type="NCBI Taxonomy" id="1922333"/>
    <lineage>
        <taxon>Bacteria</taxon>
        <taxon>Pseudomonadati</taxon>
        <taxon>Pseudomonadota</taxon>
        <taxon>Alphaproteobacteria</taxon>
        <taxon>Hyphomicrobiales</taxon>
        <taxon>Rhizobiaceae</taxon>
        <taxon>Hoeflea</taxon>
    </lineage>
</organism>
<comment type="caution">
    <text evidence="1">The sequence shown here is derived from an EMBL/GenBank/DDBJ whole genome shotgun (WGS) entry which is preliminary data.</text>
</comment>
<dbReference type="EC" id="1.14.13.149" evidence="1"/>
<accession>A0A9X3UKA8</accession>
<keyword evidence="2" id="KW-1185">Reference proteome</keyword>
<dbReference type="GO" id="GO:0097266">
    <property type="term" value="F:phenylacetyl-CoA 1,2-epoxidase activity"/>
    <property type="evidence" value="ECO:0007669"/>
    <property type="project" value="UniProtKB-EC"/>
</dbReference>
<dbReference type="Gene3D" id="1.20.1260.10">
    <property type="match status" value="1"/>
</dbReference>
<dbReference type="RefSeq" id="WP_267989919.1">
    <property type="nucleotide sequence ID" value="NZ_JAPJZI010000001.1"/>
</dbReference>
<dbReference type="NCBIfam" id="TIGR02158">
    <property type="entry name" value="PA_CoA_Oxy3"/>
    <property type="match status" value="1"/>
</dbReference>
<sequence length="252" mass="28532">MAEDQTLFTYLLRLADDHLILSQRLGELCGYGPTLEEDLALTNISLDLMGQARALYAYAGEVEGKGRNEDQLAFLRYERDYLNALITELPNGDFAQTIVRQFFVAAFMVPFWREMERSSDETLRAIAAKASKEVAYHLRHTSEWVIRLGDGTDESHARMEEALDALVMYTGELFETDEVTEAALRAGYAVDPKSLAHEWQQTVDSVLREATLTLPESGHMQTGGRNGLHTEHLGHVLSELQYMQRTYPGLNW</sequence>
<dbReference type="PANTHER" id="PTHR30458">
    <property type="entry name" value="PHENYLACETIC ACID DEGRADATION PROTEIN PAA"/>
    <property type="match status" value="1"/>
</dbReference>
<keyword evidence="1" id="KW-0560">Oxidoreductase</keyword>
<dbReference type="PANTHER" id="PTHR30458:SF0">
    <property type="entry name" value="1,2-PHENYLACETYL-COA EPOXIDASE, SUBUNIT C"/>
    <property type="match status" value="1"/>
</dbReference>
<dbReference type="InterPro" id="IPR009078">
    <property type="entry name" value="Ferritin-like_SF"/>
</dbReference>
<dbReference type="FunFam" id="1.20.1260.10:FF:000012">
    <property type="entry name" value="1,2-phenylacetyl-CoA epoxidase, subunit C"/>
    <property type="match status" value="1"/>
</dbReference>
<evidence type="ECO:0000313" key="1">
    <source>
        <dbReference type="EMBL" id="MDA5398504.1"/>
    </source>
</evidence>
<dbReference type="EMBL" id="JAPJZI010000001">
    <property type="protein sequence ID" value="MDA5398504.1"/>
    <property type="molecule type" value="Genomic_DNA"/>
</dbReference>
<dbReference type="GO" id="GO:0010124">
    <property type="term" value="P:phenylacetate catabolic process"/>
    <property type="evidence" value="ECO:0007669"/>
    <property type="project" value="InterPro"/>
</dbReference>
<dbReference type="PIRSF" id="PIRSF037834">
    <property type="entry name" value="PA_CoA_Oase3"/>
    <property type="match status" value="1"/>
</dbReference>